<organism evidence="1 2">
    <name type="scientific">Prunus dulcis</name>
    <name type="common">Almond</name>
    <name type="synonym">Amygdalus dulcis</name>
    <dbReference type="NCBI Taxonomy" id="3755"/>
    <lineage>
        <taxon>Eukaryota</taxon>
        <taxon>Viridiplantae</taxon>
        <taxon>Streptophyta</taxon>
        <taxon>Embryophyta</taxon>
        <taxon>Tracheophyta</taxon>
        <taxon>Spermatophyta</taxon>
        <taxon>Magnoliopsida</taxon>
        <taxon>eudicotyledons</taxon>
        <taxon>Gunneridae</taxon>
        <taxon>Pentapetalae</taxon>
        <taxon>rosids</taxon>
        <taxon>fabids</taxon>
        <taxon>Rosales</taxon>
        <taxon>Rosaceae</taxon>
        <taxon>Amygdaloideae</taxon>
        <taxon>Amygdaleae</taxon>
        <taxon>Prunus</taxon>
    </lineage>
</organism>
<evidence type="ECO:0000313" key="2">
    <source>
        <dbReference type="Proteomes" id="UP001054821"/>
    </source>
</evidence>
<sequence length="74" mass="8536">MAHYSLDLLKKYLKLEKRIAKLKGKGRQKVDAEMLAGKGKLLARETIFVNELWQVRAIFGLLKTNDWKGAFVDM</sequence>
<accession>A0AAD4VGB7</accession>
<gene>
    <name evidence="1" type="ORF">L3X38_033026</name>
</gene>
<dbReference type="Proteomes" id="UP001054821">
    <property type="component" value="Chromosome 6"/>
</dbReference>
<comment type="caution">
    <text evidence="1">The sequence shown here is derived from an EMBL/GenBank/DDBJ whole genome shotgun (WGS) entry which is preliminary data.</text>
</comment>
<proteinExistence type="predicted"/>
<protein>
    <submittedName>
        <fullName evidence="1">Uncharacterized protein</fullName>
    </submittedName>
</protein>
<dbReference type="AlphaFoldDB" id="A0AAD4VGB7"/>
<reference evidence="1 2" key="1">
    <citation type="journal article" date="2022" name="G3 (Bethesda)">
        <title>Whole-genome sequence and methylome profiling of the almond [Prunus dulcis (Mill.) D.A. Webb] cultivar 'Nonpareil'.</title>
        <authorList>
            <person name="D'Amico-Willman K.M."/>
            <person name="Ouma W.Z."/>
            <person name="Meulia T."/>
            <person name="Sideli G.M."/>
            <person name="Gradziel T.M."/>
            <person name="Fresnedo-Ramirez J."/>
        </authorList>
    </citation>
    <scope>NUCLEOTIDE SEQUENCE [LARGE SCALE GENOMIC DNA]</scope>
    <source>
        <strain evidence="1">Clone GOH B32 T37-40</strain>
    </source>
</reference>
<dbReference type="EMBL" id="JAJFAZ020000006">
    <property type="protein sequence ID" value="KAI5323953.1"/>
    <property type="molecule type" value="Genomic_DNA"/>
</dbReference>
<evidence type="ECO:0000313" key="1">
    <source>
        <dbReference type="EMBL" id="KAI5323953.1"/>
    </source>
</evidence>
<name>A0AAD4VGB7_PRUDU</name>
<keyword evidence="2" id="KW-1185">Reference proteome</keyword>